<feature type="domain" description="CdaR GGDEF-like" evidence="4">
    <location>
        <begin position="301"/>
        <end position="396"/>
    </location>
</feature>
<dbReference type="InterPro" id="IPR012914">
    <property type="entry name" value="PucR_dom"/>
</dbReference>
<protein>
    <submittedName>
        <fullName evidence="5">Transcriptional activator PmfR</fullName>
    </submittedName>
</protein>
<dbReference type="InterPro" id="IPR042070">
    <property type="entry name" value="PucR_C-HTH_sf"/>
</dbReference>
<dbReference type="Pfam" id="PF17853">
    <property type="entry name" value="GGDEF_2"/>
    <property type="match status" value="1"/>
</dbReference>
<dbReference type="RefSeq" id="WP_124710292.1">
    <property type="nucleotide sequence ID" value="NZ_CP033972.1"/>
</dbReference>
<accession>A0A3G8JU04</accession>
<evidence type="ECO:0000256" key="1">
    <source>
        <dbReference type="ARBA" id="ARBA00006754"/>
    </source>
</evidence>
<dbReference type="KEGG" id="gom:D7316_04625"/>
<dbReference type="PANTHER" id="PTHR33744">
    <property type="entry name" value="CARBOHYDRATE DIACID REGULATOR"/>
    <property type="match status" value="1"/>
</dbReference>
<comment type="similarity">
    <text evidence="1">Belongs to the CdaR family.</text>
</comment>
<feature type="domain" description="PucR C-terminal helix-turn-helix" evidence="3">
    <location>
        <begin position="444"/>
        <end position="500"/>
    </location>
</feature>
<dbReference type="AlphaFoldDB" id="A0A3G8JU04"/>
<feature type="domain" description="Purine catabolism PurC-like" evidence="2">
    <location>
        <begin position="7"/>
        <end position="128"/>
    </location>
</feature>
<evidence type="ECO:0000259" key="2">
    <source>
        <dbReference type="Pfam" id="PF07905"/>
    </source>
</evidence>
<evidence type="ECO:0000259" key="3">
    <source>
        <dbReference type="Pfam" id="PF13556"/>
    </source>
</evidence>
<evidence type="ECO:0000259" key="4">
    <source>
        <dbReference type="Pfam" id="PF17853"/>
    </source>
</evidence>
<dbReference type="EMBL" id="CP033972">
    <property type="protein sequence ID" value="AZG48012.1"/>
    <property type="molecule type" value="Genomic_DNA"/>
</dbReference>
<dbReference type="InterPro" id="IPR041522">
    <property type="entry name" value="CdaR_GGDEF"/>
</dbReference>
<dbReference type="Pfam" id="PF07905">
    <property type="entry name" value="PucR"/>
    <property type="match status" value="1"/>
</dbReference>
<dbReference type="InterPro" id="IPR025736">
    <property type="entry name" value="PucR_C-HTH_dom"/>
</dbReference>
<reference evidence="5 6" key="1">
    <citation type="submission" date="2018-11" db="EMBL/GenBank/DDBJ databases">
        <title>Gordonia insulae sp. nov., isolated from an island soil.</title>
        <authorList>
            <person name="Kim Y.S."/>
            <person name="Kim S.B."/>
        </authorList>
    </citation>
    <scope>NUCLEOTIDE SEQUENCE [LARGE SCALE GENOMIC DNA]</scope>
    <source>
        <strain evidence="5 6">MMS17-SY073</strain>
    </source>
</reference>
<evidence type="ECO:0000313" key="5">
    <source>
        <dbReference type="EMBL" id="AZG48012.1"/>
    </source>
</evidence>
<organism evidence="5 6">
    <name type="scientific">Gordonia insulae</name>
    <dbReference type="NCBI Taxonomy" id="2420509"/>
    <lineage>
        <taxon>Bacteria</taxon>
        <taxon>Bacillati</taxon>
        <taxon>Actinomycetota</taxon>
        <taxon>Actinomycetes</taxon>
        <taxon>Mycobacteriales</taxon>
        <taxon>Gordoniaceae</taxon>
        <taxon>Gordonia</taxon>
    </lineage>
</organism>
<keyword evidence="6" id="KW-1185">Reference proteome</keyword>
<dbReference type="OrthoDB" id="8450798at2"/>
<evidence type="ECO:0000313" key="6">
    <source>
        <dbReference type="Proteomes" id="UP000271469"/>
    </source>
</evidence>
<sequence length="505" mass="53527">MTTVRWLLAQRRLQLALRGGATGLDRRMDCAVSSELVNAGEWLSGGEVLLTTGLRLDARADADADVRIGFLRHLDEVGVAAVGLGVGFGFDEVPADMVAAADELGLPLFEVPLPIPFSAITRAVLEQIAAQRSSRLVAATKAQPRMTRAAASGGSAALVRELAEAVDQNVVLLDTGLAVVATAPRTIPAADLNRIRDLVVRDPASAGAVWMTGDATMTVARVGSGGRTFGHLGVVGPTALDDVARMLVGHAISLLAIEHAKPRQVARDVVDLHDDALALVIDGAGAAGPGLHRILGRAGDRSGRVRAVVFSFADAEAATQGRRRLVDELEHRWRPVFAHRDGSDLIALLRGDDHVDFVTGLLTMLNTTGPVSGGIGPAMQLREVGESVRQARLACRSSAIGQIVDLHGSRSLLAMDPVRRALTDAFGQRLAPVLDHDEEHGTDLRASLLAFLEANGNWGVAASAQGIHRHTLRHRIERIEDMLQVDLSDARTRAELLLMLLGASA</sequence>
<dbReference type="Gene3D" id="1.10.10.2840">
    <property type="entry name" value="PucR C-terminal helix-turn-helix domain"/>
    <property type="match status" value="1"/>
</dbReference>
<dbReference type="PANTHER" id="PTHR33744:SF1">
    <property type="entry name" value="DNA-BINDING TRANSCRIPTIONAL ACTIVATOR ADER"/>
    <property type="match status" value="1"/>
</dbReference>
<name>A0A3G8JU04_9ACTN</name>
<gene>
    <name evidence="5" type="primary">pmfR</name>
    <name evidence="5" type="ORF">D7316_04625</name>
</gene>
<dbReference type="Proteomes" id="UP000271469">
    <property type="component" value="Chromosome"/>
</dbReference>
<proteinExistence type="inferred from homology"/>
<dbReference type="Pfam" id="PF13556">
    <property type="entry name" value="HTH_30"/>
    <property type="match status" value="1"/>
</dbReference>
<dbReference type="InterPro" id="IPR051448">
    <property type="entry name" value="CdaR-like_regulators"/>
</dbReference>